<evidence type="ECO:0000313" key="3">
    <source>
        <dbReference type="EMBL" id="KAA1112565.1"/>
    </source>
</evidence>
<gene>
    <name evidence="3" type="ORF">PGT21_002206</name>
</gene>
<feature type="transmembrane region" description="Helical" evidence="2">
    <location>
        <begin position="182"/>
        <end position="201"/>
    </location>
</feature>
<keyword evidence="2" id="KW-1133">Transmembrane helix</keyword>
<protein>
    <submittedName>
        <fullName evidence="3">Uncharacterized protein</fullName>
    </submittedName>
</protein>
<dbReference type="OrthoDB" id="2506642at2759"/>
<feature type="transmembrane region" description="Helical" evidence="2">
    <location>
        <begin position="342"/>
        <end position="367"/>
    </location>
</feature>
<reference evidence="3 4" key="1">
    <citation type="submission" date="2019-05" db="EMBL/GenBank/DDBJ databases">
        <title>Emergence of the Ug99 lineage of the wheat stem rust pathogen through somatic hybridization.</title>
        <authorList>
            <person name="Li F."/>
            <person name="Upadhyaya N.M."/>
            <person name="Sperschneider J."/>
            <person name="Matny O."/>
            <person name="Nguyen-Phuc H."/>
            <person name="Mago R."/>
            <person name="Raley C."/>
            <person name="Miller M.E."/>
            <person name="Silverstein K.A.T."/>
            <person name="Henningsen E."/>
            <person name="Hirsch C.D."/>
            <person name="Visser B."/>
            <person name="Pretorius Z.A."/>
            <person name="Steffenson B.J."/>
            <person name="Schwessinger B."/>
            <person name="Dodds P.N."/>
            <person name="Figueroa M."/>
        </authorList>
    </citation>
    <scope>NUCLEOTIDE SEQUENCE [LARGE SCALE GENOMIC DNA]</scope>
    <source>
        <strain evidence="3">21-0</strain>
    </source>
</reference>
<evidence type="ECO:0000256" key="2">
    <source>
        <dbReference type="SAM" id="Phobius"/>
    </source>
</evidence>
<dbReference type="EMBL" id="VSWC01000015">
    <property type="protein sequence ID" value="KAA1112565.1"/>
    <property type="molecule type" value="Genomic_DNA"/>
</dbReference>
<feature type="transmembrane region" description="Helical" evidence="2">
    <location>
        <begin position="267"/>
        <end position="292"/>
    </location>
</feature>
<feature type="transmembrane region" description="Helical" evidence="2">
    <location>
        <begin position="48"/>
        <end position="73"/>
    </location>
</feature>
<feature type="transmembrane region" description="Helical" evidence="2">
    <location>
        <begin position="379"/>
        <end position="402"/>
    </location>
</feature>
<keyword evidence="2" id="KW-0812">Transmembrane</keyword>
<keyword evidence="2" id="KW-0472">Membrane</keyword>
<proteinExistence type="predicted"/>
<sequence>MSSQTNVTLPTSIFDIMTNATDGANPFSYAVLALEKLEKPPSGASLRYGLMAFSGVYAAIMLCCLAILIVPFFQGEVGGAQNNWIVKRKYSASYKSPYFILNNGVVIGASYLLGGTLFQLYVGHQFNTMNSNRSNSPFSWVEIFKLPFSCATFIQAFTMLFISASNPSQGGSKRYSIPPAVFNFFLIGFPALIVVVALYLVGYKVVSFQQQDGSYNFLINLLADAGNLWDGGNLILSDSQKASLQTAYEVFTRHTLQKNESRFRIGIFWSVVDIPAIVFYLAGVSALVTTVYKPIKTPKQLQTIPYSLDEKIKLPPVQMFGSAPIVLKKENPNPLARSLKYLWFHNLAMSIALSMDLATSMIFYLNNDNLRQLRMAGKFLITNLLSAIFILLALVILLARIIGDGEEAKKSAAKCTSDYEGGHSGSLKLVPEKK</sequence>
<evidence type="ECO:0000256" key="1">
    <source>
        <dbReference type="SAM" id="MobiDB-lite"/>
    </source>
</evidence>
<feature type="transmembrane region" description="Helical" evidence="2">
    <location>
        <begin position="143"/>
        <end position="162"/>
    </location>
</feature>
<evidence type="ECO:0000313" key="4">
    <source>
        <dbReference type="Proteomes" id="UP000324748"/>
    </source>
</evidence>
<organism evidence="3 4">
    <name type="scientific">Puccinia graminis f. sp. tritici</name>
    <dbReference type="NCBI Taxonomy" id="56615"/>
    <lineage>
        <taxon>Eukaryota</taxon>
        <taxon>Fungi</taxon>
        <taxon>Dikarya</taxon>
        <taxon>Basidiomycota</taxon>
        <taxon>Pucciniomycotina</taxon>
        <taxon>Pucciniomycetes</taxon>
        <taxon>Pucciniales</taxon>
        <taxon>Pucciniaceae</taxon>
        <taxon>Puccinia</taxon>
    </lineage>
</organism>
<accession>A0A5B0QHD6</accession>
<dbReference type="Proteomes" id="UP000324748">
    <property type="component" value="Unassembled WGS sequence"/>
</dbReference>
<comment type="caution">
    <text evidence="3">The sequence shown here is derived from an EMBL/GenBank/DDBJ whole genome shotgun (WGS) entry which is preliminary data.</text>
</comment>
<dbReference type="AlphaFoldDB" id="A0A5B0QHD6"/>
<feature type="region of interest" description="Disordered" evidence="1">
    <location>
        <begin position="413"/>
        <end position="434"/>
    </location>
</feature>
<feature type="transmembrane region" description="Helical" evidence="2">
    <location>
        <begin position="98"/>
        <end position="122"/>
    </location>
</feature>
<keyword evidence="4" id="KW-1185">Reference proteome</keyword>
<name>A0A5B0QHD6_PUCGR</name>